<keyword evidence="2" id="KW-1185">Reference proteome</keyword>
<accession>A0A7Z9BTX0</accession>
<sequence length="97" mass="11068">MDIPGSGQTQWPFPGNYIYFMGAGCHPGSRIELNLIELFFLNSSFPYPTGYSNLEDEIFSYPLPITHYPLPITHYPVTERSRSITHSPFPVPSYKKP</sequence>
<reference evidence="1" key="1">
    <citation type="submission" date="2019-10" db="EMBL/GenBank/DDBJ databases">
        <authorList>
            <consortium name="Genoscope - CEA"/>
            <person name="William W."/>
        </authorList>
    </citation>
    <scope>NUCLEOTIDE SEQUENCE [LARGE SCALE GENOMIC DNA]</scope>
    <source>
        <strain evidence="1">BBR_PRJEB10994</strain>
    </source>
</reference>
<comment type="caution">
    <text evidence="1">The sequence shown here is derived from an EMBL/GenBank/DDBJ whole genome shotgun (WGS) entry which is preliminary data.</text>
</comment>
<gene>
    <name evidence="1" type="ORF">PL9631_540056</name>
</gene>
<dbReference type="Proteomes" id="UP000182190">
    <property type="component" value="Unassembled WGS sequence"/>
</dbReference>
<evidence type="ECO:0000313" key="1">
    <source>
        <dbReference type="EMBL" id="VXD21115.1"/>
    </source>
</evidence>
<proteinExistence type="predicted"/>
<evidence type="ECO:0000313" key="2">
    <source>
        <dbReference type="Proteomes" id="UP000182190"/>
    </source>
</evidence>
<dbReference type="EMBL" id="CZCS02000195">
    <property type="protein sequence ID" value="VXD21115.1"/>
    <property type="molecule type" value="Genomic_DNA"/>
</dbReference>
<organism evidence="1 2">
    <name type="scientific">Planktothrix paucivesiculata PCC 9631</name>
    <dbReference type="NCBI Taxonomy" id="671071"/>
    <lineage>
        <taxon>Bacteria</taxon>
        <taxon>Bacillati</taxon>
        <taxon>Cyanobacteriota</taxon>
        <taxon>Cyanophyceae</taxon>
        <taxon>Oscillatoriophycideae</taxon>
        <taxon>Oscillatoriales</taxon>
        <taxon>Microcoleaceae</taxon>
        <taxon>Planktothrix</taxon>
    </lineage>
</organism>
<name>A0A7Z9BTX0_9CYAN</name>
<dbReference type="AlphaFoldDB" id="A0A7Z9BTX0"/>
<protein>
    <submittedName>
        <fullName evidence="1">Uncharacterized protein</fullName>
    </submittedName>
</protein>